<dbReference type="EMBL" id="BTSX01000004">
    <property type="protein sequence ID" value="GMS95510.1"/>
    <property type="molecule type" value="Genomic_DNA"/>
</dbReference>
<reference evidence="3" key="1">
    <citation type="submission" date="2023-10" db="EMBL/GenBank/DDBJ databases">
        <title>Genome assembly of Pristionchus species.</title>
        <authorList>
            <person name="Yoshida K."/>
            <person name="Sommer R.J."/>
        </authorList>
    </citation>
    <scope>NUCLEOTIDE SEQUENCE</scope>
    <source>
        <strain evidence="3">RS0144</strain>
    </source>
</reference>
<keyword evidence="4" id="KW-1185">Reference proteome</keyword>
<dbReference type="Proteomes" id="UP001432027">
    <property type="component" value="Unassembled WGS sequence"/>
</dbReference>
<evidence type="ECO:0000313" key="3">
    <source>
        <dbReference type="EMBL" id="GMS95510.1"/>
    </source>
</evidence>
<dbReference type="PANTHER" id="PTHR31967:SF20">
    <property type="entry name" value="GROUND-LIKE DOMAIN-CONTAINING PROTEIN"/>
    <property type="match status" value="1"/>
</dbReference>
<name>A0AAV5TM47_9BILA</name>
<evidence type="ECO:0000259" key="2">
    <source>
        <dbReference type="Pfam" id="PF04155"/>
    </source>
</evidence>
<proteinExistence type="predicted"/>
<accession>A0AAV5TM47</accession>
<feature type="non-terminal residue" evidence="3">
    <location>
        <position position="557"/>
    </location>
</feature>
<feature type="non-terminal residue" evidence="3">
    <location>
        <position position="1"/>
    </location>
</feature>
<dbReference type="InterPro" id="IPR007284">
    <property type="entry name" value="Ground-like_dom"/>
</dbReference>
<gene>
    <name evidence="3" type="ORF">PENTCL1PPCAC_17685</name>
</gene>
<protein>
    <recommendedName>
        <fullName evidence="2">Ground-like domain-containing protein</fullName>
    </recommendedName>
</protein>
<evidence type="ECO:0000256" key="1">
    <source>
        <dbReference type="SAM" id="MobiDB-lite"/>
    </source>
</evidence>
<dbReference type="AlphaFoldDB" id="A0AAV5TM47"/>
<sequence length="557" mass="63321">FGSISEPLARSEEWTGTKPMKKIMIGKEKKRSGDKTQGVHIHSLPKGTKAVSLPSHSIVDEETESITDLRRKFNVSLNTGESFLPPIVGEDTEETEWPPIRSTLAPNGGEFNKHTFRLLSEWLNLEKKRDKQSQKKEEKEWQERKRLPMIRPLARARPIVRIDDIADPPNPLSLSITPIYSFTTSPSISTTNRVVRSHRKKMKKPFQKKFKEFSSMSFSPLEENPSVTTSPPSFDIETTEFVENLAESIEKEETEVVNKRREHRKRNYGVNPLMYKVVDGVLYDRAGQPIRRVDIPLRDERRRPKSFLGPAKTVGDQEIEHDEISIHSTNRIFRDATTPLTPFTPSFDLDSSPLSLDPLPIPTAAMISFPQSTTRFHWGQPLTTTPLPVMREMKIPPPYPFVNCYMNTDGFMCCNRHLESVLRAAYDSLPCRSGRMGCSVQHVVKKVRSEVEKRFGSSFEVLASMGDFAMHAHFSQDLTCKIEKEGRFIAAYATAPAKVRSSSLVTDYMMLPRDRSIANPKDQLMKKKKRKKIISDQTISSPVPHPAPRFSGGNLQT</sequence>
<feature type="region of interest" description="Disordered" evidence="1">
    <location>
        <begin position="1"/>
        <end position="54"/>
    </location>
</feature>
<feature type="compositionally biased region" description="Basic and acidic residues" evidence="1">
    <location>
        <begin position="25"/>
        <end position="34"/>
    </location>
</feature>
<comment type="caution">
    <text evidence="3">The sequence shown here is derived from an EMBL/GenBank/DDBJ whole genome shotgun (WGS) entry which is preliminary data.</text>
</comment>
<organism evidence="3 4">
    <name type="scientific">Pristionchus entomophagus</name>
    <dbReference type="NCBI Taxonomy" id="358040"/>
    <lineage>
        <taxon>Eukaryota</taxon>
        <taxon>Metazoa</taxon>
        <taxon>Ecdysozoa</taxon>
        <taxon>Nematoda</taxon>
        <taxon>Chromadorea</taxon>
        <taxon>Rhabditida</taxon>
        <taxon>Rhabditina</taxon>
        <taxon>Diplogasteromorpha</taxon>
        <taxon>Diplogasteroidea</taxon>
        <taxon>Neodiplogasteridae</taxon>
        <taxon>Pristionchus</taxon>
    </lineage>
</organism>
<feature type="domain" description="Ground-like" evidence="2">
    <location>
        <begin position="410"/>
        <end position="492"/>
    </location>
</feature>
<evidence type="ECO:0000313" key="4">
    <source>
        <dbReference type="Proteomes" id="UP001432027"/>
    </source>
</evidence>
<feature type="region of interest" description="Disordered" evidence="1">
    <location>
        <begin position="530"/>
        <end position="557"/>
    </location>
</feature>
<dbReference type="Pfam" id="PF04155">
    <property type="entry name" value="Ground-like"/>
    <property type="match status" value="1"/>
</dbReference>
<dbReference type="PANTHER" id="PTHR31967">
    <property type="entry name" value="GROUNDHOG (HEDGEHOG-LIKE FAMILY)-RELATED"/>
    <property type="match status" value="1"/>
</dbReference>